<dbReference type="SMART" id="SM00873">
    <property type="entry name" value="B3_4"/>
    <property type="match status" value="1"/>
</dbReference>
<reference evidence="2 3" key="1">
    <citation type="submission" date="2023-07" db="EMBL/GenBank/DDBJ databases">
        <title>The novel representative of Negativicutes class, Anaeroselena agilis gen. nov. sp. nov.</title>
        <authorList>
            <person name="Prokofeva M.I."/>
            <person name="Elcheninov A.G."/>
            <person name="Klyukina A."/>
            <person name="Kublanov I.V."/>
            <person name="Frolov E.N."/>
            <person name="Podosokorskaya O.A."/>
        </authorList>
    </citation>
    <scope>NUCLEOTIDE SEQUENCE [LARGE SCALE GENOMIC DNA]</scope>
    <source>
        <strain evidence="2 3">4137-cl</strain>
    </source>
</reference>
<dbReference type="Pfam" id="PF03483">
    <property type="entry name" value="B3_4"/>
    <property type="match status" value="1"/>
</dbReference>
<comment type="caution">
    <text evidence="2">The sequence shown here is derived from an EMBL/GenBank/DDBJ whole genome shotgun (WGS) entry which is preliminary data.</text>
</comment>
<dbReference type="PANTHER" id="PTHR39209:SF2">
    <property type="entry name" value="CYTOPLASMIC PROTEIN"/>
    <property type="match status" value="1"/>
</dbReference>
<keyword evidence="2" id="KW-0436">Ligase</keyword>
<keyword evidence="3" id="KW-1185">Reference proteome</keyword>
<sequence>MLQVTTAWRETYPGACLGLLAVDGVVNPECHERLETRKSELEELLRAQYRTREELLACGPVNAYREYYKRFGKTYPVLLQMESVAVKGKSFPRTAALVEAMFMAEVKNGLLTAGHDLDRIEKPLTLDVAADGENFTGIGGREQATKSSDMLMRDGAGIISSILCGPDHRTRITAATTRALFVVYAPPGVDRPLVEQHLGEIHANVKLIAPAATLEYQDIIR</sequence>
<dbReference type="EMBL" id="JAUOZS010000001">
    <property type="protein sequence ID" value="MDT8899886.1"/>
    <property type="molecule type" value="Genomic_DNA"/>
</dbReference>
<evidence type="ECO:0000313" key="3">
    <source>
        <dbReference type="Proteomes" id="UP001254848"/>
    </source>
</evidence>
<evidence type="ECO:0000259" key="1">
    <source>
        <dbReference type="SMART" id="SM00873"/>
    </source>
</evidence>
<proteinExistence type="predicted"/>
<dbReference type="GO" id="GO:0016874">
    <property type="term" value="F:ligase activity"/>
    <property type="evidence" value="ECO:0007669"/>
    <property type="project" value="UniProtKB-KW"/>
</dbReference>
<dbReference type="Gene3D" id="3.50.40.10">
    <property type="entry name" value="Phenylalanyl-trna Synthetase, Chain B, domain 3"/>
    <property type="match status" value="1"/>
</dbReference>
<dbReference type="SUPFAM" id="SSF56037">
    <property type="entry name" value="PheT/TilS domain"/>
    <property type="match status" value="1"/>
</dbReference>
<dbReference type="InterPro" id="IPR005146">
    <property type="entry name" value="B3/B4_tRNA-bd"/>
</dbReference>
<dbReference type="InterPro" id="IPR020825">
    <property type="entry name" value="Phe-tRNA_synthase-like_B3/B4"/>
</dbReference>
<accession>A0ABU3NVN2</accession>
<evidence type="ECO:0000313" key="2">
    <source>
        <dbReference type="EMBL" id="MDT8899886.1"/>
    </source>
</evidence>
<dbReference type="Proteomes" id="UP001254848">
    <property type="component" value="Unassembled WGS sequence"/>
</dbReference>
<dbReference type="RefSeq" id="WP_413778452.1">
    <property type="nucleotide sequence ID" value="NZ_JAUOZS010000001.1"/>
</dbReference>
<gene>
    <name evidence="2" type="ORF">Q4T40_01300</name>
</gene>
<feature type="domain" description="B3/B4 tRNA-binding" evidence="1">
    <location>
        <begin position="62"/>
        <end position="210"/>
    </location>
</feature>
<dbReference type="PANTHER" id="PTHR39209">
    <property type="match status" value="1"/>
</dbReference>
<organism evidence="2 3">
    <name type="scientific">Anaeroselena agilis</name>
    <dbReference type="NCBI Taxonomy" id="3063788"/>
    <lineage>
        <taxon>Bacteria</taxon>
        <taxon>Bacillati</taxon>
        <taxon>Bacillota</taxon>
        <taxon>Negativicutes</taxon>
        <taxon>Acetonemataceae</taxon>
        <taxon>Anaeroselena</taxon>
    </lineage>
</organism>
<name>A0ABU3NVN2_9FIRM</name>
<protein>
    <submittedName>
        <fullName evidence="2">Phenylalanine--tRNA ligase beta subunit-related protein</fullName>
    </submittedName>
</protein>